<organism evidence="1 2">
    <name type="scientific">Portunus trituberculatus</name>
    <name type="common">Swimming crab</name>
    <name type="synonym">Neptunus trituberculatus</name>
    <dbReference type="NCBI Taxonomy" id="210409"/>
    <lineage>
        <taxon>Eukaryota</taxon>
        <taxon>Metazoa</taxon>
        <taxon>Ecdysozoa</taxon>
        <taxon>Arthropoda</taxon>
        <taxon>Crustacea</taxon>
        <taxon>Multicrustacea</taxon>
        <taxon>Malacostraca</taxon>
        <taxon>Eumalacostraca</taxon>
        <taxon>Eucarida</taxon>
        <taxon>Decapoda</taxon>
        <taxon>Pleocyemata</taxon>
        <taxon>Brachyura</taxon>
        <taxon>Eubrachyura</taxon>
        <taxon>Portunoidea</taxon>
        <taxon>Portunidae</taxon>
        <taxon>Portuninae</taxon>
        <taxon>Portunus</taxon>
    </lineage>
</organism>
<name>A0A5B7G2T0_PORTR</name>
<accession>A0A5B7G2T0</accession>
<keyword evidence="2" id="KW-1185">Reference proteome</keyword>
<sequence>MRRSSHKASKVAFSLLRVAKFCLTSSEALWFFSTSFSPDSRQVLKLSSRASISPLCSWWRSSKASAPATSLASSSAEMIARMSLIQEMRSLKSERKREDNILLCNPSNRLISIPIETLNLVGSKKFLLAGESQLPQALPGFIQFLLTLGDYLHLWVSLSHQLFCQSINFRHAVFLGCHVLLEFIKLPLKHFHMLQIYTKLFRSDIGLLVIDPVHDLITLPLELNQNQCLLQAHALVCQAAKQQFPQPLLTDDIRGKMLFVDHLRASVVQHHNSIRMGSHLCLKGLVLLNLGLKVGGIFVALIRSCLELLMNPGLQLVSITLEILQKHITQ</sequence>
<evidence type="ECO:0000313" key="1">
    <source>
        <dbReference type="EMBL" id="MPC51705.1"/>
    </source>
</evidence>
<comment type="caution">
    <text evidence="1">The sequence shown here is derived from an EMBL/GenBank/DDBJ whole genome shotgun (WGS) entry which is preliminary data.</text>
</comment>
<evidence type="ECO:0000313" key="2">
    <source>
        <dbReference type="Proteomes" id="UP000324222"/>
    </source>
</evidence>
<dbReference type="Proteomes" id="UP000324222">
    <property type="component" value="Unassembled WGS sequence"/>
</dbReference>
<protein>
    <submittedName>
        <fullName evidence="1">Uncharacterized protein</fullName>
    </submittedName>
</protein>
<gene>
    <name evidence="1" type="ORF">E2C01_045557</name>
</gene>
<dbReference type="AlphaFoldDB" id="A0A5B7G2T0"/>
<dbReference type="EMBL" id="VSRR010010357">
    <property type="protein sequence ID" value="MPC51705.1"/>
    <property type="molecule type" value="Genomic_DNA"/>
</dbReference>
<reference evidence="1 2" key="1">
    <citation type="submission" date="2019-05" db="EMBL/GenBank/DDBJ databases">
        <title>Another draft genome of Portunus trituberculatus and its Hox gene families provides insights of decapod evolution.</title>
        <authorList>
            <person name="Jeong J.-H."/>
            <person name="Song I."/>
            <person name="Kim S."/>
            <person name="Choi T."/>
            <person name="Kim D."/>
            <person name="Ryu S."/>
            <person name="Kim W."/>
        </authorList>
    </citation>
    <scope>NUCLEOTIDE SEQUENCE [LARGE SCALE GENOMIC DNA]</scope>
    <source>
        <tissue evidence="1">Muscle</tissue>
    </source>
</reference>
<proteinExistence type="predicted"/>